<evidence type="ECO:0000313" key="2">
    <source>
        <dbReference type="Proteomes" id="UP000694857"/>
    </source>
</evidence>
<feature type="region of interest" description="Disordered" evidence="1">
    <location>
        <begin position="81"/>
        <end position="117"/>
    </location>
</feature>
<dbReference type="GeneID" id="118883685"/>
<reference evidence="3" key="1">
    <citation type="submission" date="2025-08" db="UniProtKB">
        <authorList>
            <consortium name="RefSeq"/>
        </authorList>
    </citation>
    <scope>IDENTIFICATION</scope>
    <source>
        <tissue evidence="3">Epidermis and Blubber</tissue>
    </source>
</reference>
<feature type="compositionally biased region" description="Gly residues" evidence="1">
    <location>
        <begin position="92"/>
        <end position="112"/>
    </location>
</feature>
<dbReference type="RefSeq" id="XP_036686687.1">
    <property type="nucleotide sequence ID" value="XM_036830792.1"/>
</dbReference>
<evidence type="ECO:0000313" key="3">
    <source>
        <dbReference type="RefSeq" id="XP_036686687.1"/>
    </source>
</evidence>
<dbReference type="OrthoDB" id="10675763at2759"/>
<organism evidence="2 3">
    <name type="scientific">Balaenoptera musculus</name>
    <name type="common">Blue whale</name>
    <dbReference type="NCBI Taxonomy" id="9771"/>
    <lineage>
        <taxon>Eukaryota</taxon>
        <taxon>Metazoa</taxon>
        <taxon>Chordata</taxon>
        <taxon>Craniata</taxon>
        <taxon>Vertebrata</taxon>
        <taxon>Euteleostomi</taxon>
        <taxon>Mammalia</taxon>
        <taxon>Eutheria</taxon>
        <taxon>Laurasiatheria</taxon>
        <taxon>Artiodactyla</taxon>
        <taxon>Whippomorpha</taxon>
        <taxon>Cetacea</taxon>
        <taxon>Mysticeti</taxon>
        <taxon>Balaenopteridae</taxon>
        <taxon>Balaenoptera</taxon>
    </lineage>
</organism>
<name>A0A8B8VQ66_BALMU</name>
<evidence type="ECO:0000256" key="1">
    <source>
        <dbReference type="SAM" id="MobiDB-lite"/>
    </source>
</evidence>
<protein>
    <submittedName>
        <fullName evidence="3">Laforin-like</fullName>
    </submittedName>
</protein>
<feature type="compositionally biased region" description="Basic residues" evidence="1">
    <location>
        <begin position="51"/>
        <end position="67"/>
    </location>
</feature>
<dbReference type="KEGG" id="bmus:118883685"/>
<feature type="region of interest" description="Disordered" evidence="1">
    <location>
        <begin position="28"/>
        <end position="68"/>
    </location>
</feature>
<gene>
    <name evidence="3" type="primary">LOC118883685</name>
</gene>
<proteinExistence type="predicted"/>
<sequence>MSSVRAQNRRLFRRGTCRWRGDWPSRVRGTWGPFVSREPGAGRSPAPPGKRTNRRHFSPLRGPRRPRPPLFLATLLAASRAAAGPEGRGRPARGGAGAHSPGGGWALGVGGRRAGERQGSALEAGLGAPGPRGVLFRSGRACPGHANQWALHTAPHRRQCHRTGADVTAQSRSAAPRPEASRLRPGDLRCAPPRRKQRLTRARNFSGVPGSLIRGWRHMIQEIRLLINLCHKRNVSVRRKPPSAQGSELGAGLLGSWSPLPQVTHRRSCHVFQAGQLYEMTDGH</sequence>
<accession>A0A8B8VQ66</accession>
<feature type="region of interest" description="Disordered" evidence="1">
    <location>
        <begin position="164"/>
        <end position="186"/>
    </location>
</feature>
<keyword evidence="2" id="KW-1185">Reference proteome</keyword>
<dbReference type="AlphaFoldDB" id="A0A8B8VQ66"/>
<dbReference type="Proteomes" id="UP000694857">
    <property type="component" value="Chromosome 1"/>
</dbReference>